<dbReference type="SMART" id="SM00314">
    <property type="entry name" value="RA"/>
    <property type="match status" value="1"/>
</dbReference>
<dbReference type="Ensembl" id="ENSMALT00000022423.1">
    <property type="protein sequence ID" value="ENSMALP00000022000.1"/>
    <property type="gene ID" value="ENSMALG00000015372.1"/>
</dbReference>
<evidence type="ECO:0000313" key="2">
    <source>
        <dbReference type="Ensembl" id="ENSMALP00000022000.1"/>
    </source>
</evidence>
<dbReference type="InterPro" id="IPR033593">
    <property type="entry name" value="N-RASSF"/>
</dbReference>
<dbReference type="SUPFAM" id="SSF54236">
    <property type="entry name" value="Ubiquitin-like"/>
    <property type="match status" value="1"/>
</dbReference>
<dbReference type="PANTHER" id="PTHR15286">
    <property type="entry name" value="RAS-ASSOCIATING DOMAIN CONTAINING PROTEIN"/>
    <property type="match status" value="1"/>
</dbReference>
<reference evidence="2" key="1">
    <citation type="submission" date="2025-08" db="UniProtKB">
        <authorList>
            <consortium name="Ensembl"/>
        </authorList>
    </citation>
    <scope>IDENTIFICATION</scope>
</reference>
<dbReference type="Pfam" id="PF21712">
    <property type="entry name" value="RASSF8-10_RA"/>
    <property type="match status" value="1"/>
</dbReference>
<evidence type="ECO:0000313" key="3">
    <source>
        <dbReference type="Proteomes" id="UP000261600"/>
    </source>
</evidence>
<accession>A0A3Q3JZ23</accession>
<protein>
    <recommendedName>
        <fullName evidence="1">Ras-associating domain-containing protein</fullName>
    </recommendedName>
</protein>
<dbReference type="InterPro" id="IPR029071">
    <property type="entry name" value="Ubiquitin-like_domsf"/>
</dbReference>
<dbReference type="Proteomes" id="UP000261600">
    <property type="component" value="Unplaced"/>
</dbReference>
<dbReference type="InterPro" id="IPR048945">
    <property type="entry name" value="RASSF8/10_RA"/>
</dbReference>
<evidence type="ECO:0000259" key="1">
    <source>
        <dbReference type="PROSITE" id="PS50200"/>
    </source>
</evidence>
<dbReference type="PANTHER" id="PTHR15286:SF11">
    <property type="entry name" value="RAS ASSOCIATION DOMAIN-CONTAINING PROTEIN 7"/>
    <property type="match status" value="1"/>
</dbReference>
<organism evidence="2 3">
    <name type="scientific">Monopterus albus</name>
    <name type="common">Swamp eel</name>
    <dbReference type="NCBI Taxonomy" id="43700"/>
    <lineage>
        <taxon>Eukaryota</taxon>
        <taxon>Metazoa</taxon>
        <taxon>Chordata</taxon>
        <taxon>Craniata</taxon>
        <taxon>Vertebrata</taxon>
        <taxon>Euteleostomi</taxon>
        <taxon>Actinopterygii</taxon>
        <taxon>Neopterygii</taxon>
        <taxon>Teleostei</taxon>
        <taxon>Neoteleostei</taxon>
        <taxon>Acanthomorphata</taxon>
        <taxon>Anabantaria</taxon>
        <taxon>Synbranchiformes</taxon>
        <taxon>Synbranchidae</taxon>
        <taxon>Monopterus</taxon>
    </lineage>
</organism>
<keyword evidence="3" id="KW-1185">Reference proteome</keyword>
<proteinExistence type="predicted"/>
<reference evidence="2" key="2">
    <citation type="submission" date="2025-09" db="UniProtKB">
        <authorList>
            <consortium name="Ensembl"/>
        </authorList>
    </citation>
    <scope>IDENTIFICATION</scope>
</reference>
<dbReference type="Gene3D" id="3.10.20.90">
    <property type="entry name" value="Phosphatidylinositol 3-kinase Catalytic Subunit, Chain A, domain 1"/>
    <property type="match status" value="1"/>
</dbReference>
<dbReference type="GO" id="GO:0007165">
    <property type="term" value="P:signal transduction"/>
    <property type="evidence" value="ECO:0007669"/>
    <property type="project" value="InterPro"/>
</dbReference>
<dbReference type="AlphaFoldDB" id="A0A3Q3JZ23"/>
<dbReference type="PROSITE" id="PS50200">
    <property type="entry name" value="RA"/>
    <property type="match status" value="1"/>
</dbReference>
<dbReference type="InterPro" id="IPR000159">
    <property type="entry name" value="RA_dom"/>
</dbReference>
<sequence length="151" mass="16567">MELKVWVEGVARVVCGLSLNTSCQDVVIALAQDIGQTGRYILIMTLQGNEKQLVADDCPLQILAQLGQLAAEVQFILQRTGPSLSEGQCTPTSGHSIKRLTHRDRQSLSLTPTDSLELPVNLSCMCLDCGRKPEYPERTNAVQTQNFLAVR</sequence>
<name>A0A3Q3JZ23_MONAL</name>
<feature type="domain" description="Ras-associating" evidence="1">
    <location>
        <begin position="1"/>
        <end position="82"/>
    </location>
</feature>